<evidence type="ECO:0000313" key="3">
    <source>
        <dbReference type="Proteomes" id="UP000199002"/>
    </source>
</evidence>
<dbReference type="GO" id="GO:0009166">
    <property type="term" value="P:nucleotide catabolic process"/>
    <property type="evidence" value="ECO:0007669"/>
    <property type="project" value="InterPro"/>
</dbReference>
<sequence length="111" mass="11350">MATPLPRGDGHGGGPAGGLCRTGAGFAYTYDLSQPAGARISRMLLHGQPLADAATVRVALSNYLAGGGDNFTVFAQAPALWSGGQDLGALEAYFRTHGPVVVPSIHGLLFK</sequence>
<dbReference type="InterPro" id="IPR008334">
    <property type="entry name" value="5'-Nucleotdase_C"/>
</dbReference>
<dbReference type="Proteomes" id="UP000199002">
    <property type="component" value="Unassembled WGS sequence"/>
</dbReference>
<proteinExistence type="predicted"/>
<reference evidence="3" key="1">
    <citation type="submission" date="2016-10" db="EMBL/GenBank/DDBJ databases">
        <authorList>
            <person name="Varghese N."/>
            <person name="Submissions S."/>
        </authorList>
    </citation>
    <scope>NUCLEOTIDE SEQUENCE [LARGE SCALE GENOMIC DNA]</scope>
    <source>
        <strain evidence="3">DSM 25157</strain>
    </source>
</reference>
<feature type="domain" description="5'-Nucleotidase C-terminal" evidence="1">
    <location>
        <begin position="23"/>
        <end position="76"/>
    </location>
</feature>
<dbReference type="Gene3D" id="3.90.780.10">
    <property type="entry name" value="5'-Nucleotidase, C-terminal domain"/>
    <property type="match status" value="1"/>
</dbReference>
<organism evidence="2 3">
    <name type="scientific">Acidovorax soli</name>
    <dbReference type="NCBI Taxonomy" id="592050"/>
    <lineage>
        <taxon>Bacteria</taxon>
        <taxon>Pseudomonadati</taxon>
        <taxon>Pseudomonadota</taxon>
        <taxon>Betaproteobacteria</taxon>
        <taxon>Burkholderiales</taxon>
        <taxon>Comamonadaceae</taxon>
        <taxon>Acidovorax</taxon>
    </lineage>
</organism>
<dbReference type="RefSeq" id="WP_092700019.1">
    <property type="nucleotide sequence ID" value="NZ_CAXIQL010000042.1"/>
</dbReference>
<accession>A0A1H4DYN1</accession>
<protein>
    <submittedName>
        <fullName evidence="2">5'-nucleotidase</fullName>
    </submittedName>
</protein>
<dbReference type="Pfam" id="PF02872">
    <property type="entry name" value="5_nucleotid_C"/>
    <property type="match status" value="1"/>
</dbReference>
<dbReference type="InterPro" id="IPR036907">
    <property type="entry name" value="5'-Nucleotdase_C_sf"/>
</dbReference>
<keyword evidence="3" id="KW-1185">Reference proteome</keyword>
<name>A0A1H4DYN1_9BURK</name>
<dbReference type="SUPFAM" id="SSF55816">
    <property type="entry name" value="5'-nucleotidase (syn. UDP-sugar hydrolase), C-terminal domain"/>
    <property type="match status" value="1"/>
</dbReference>
<dbReference type="STRING" id="592050.SAMN05421875_12913"/>
<evidence type="ECO:0000259" key="1">
    <source>
        <dbReference type="Pfam" id="PF02872"/>
    </source>
</evidence>
<dbReference type="GO" id="GO:0016787">
    <property type="term" value="F:hydrolase activity"/>
    <property type="evidence" value="ECO:0007669"/>
    <property type="project" value="InterPro"/>
</dbReference>
<dbReference type="AlphaFoldDB" id="A0A1H4DYN1"/>
<dbReference type="GeneID" id="34234950"/>
<dbReference type="EMBL" id="FNQJ01000029">
    <property type="protein sequence ID" value="SEA77736.1"/>
    <property type="molecule type" value="Genomic_DNA"/>
</dbReference>
<evidence type="ECO:0000313" key="2">
    <source>
        <dbReference type="EMBL" id="SEA77736.1"/>
    </source>
</evidence>
<gene>
    <name evidence="2" type="ORF">SAMN05421875_12913</name>
</gene>